<protein>
    <recommendedName>
        <fullName evidence="4">PH domain-containing protein</fullName>
    </recommendedName>
</protein>
<evidence type="ECO:0000313" key="2">
    <source>
        <dbReference type="EMBL" id="MEW9919731.1"/>
    </source>
</evidence>
<accession>A0ABV3RL76</accession>
<name>A0ABV3RL76_9RHOB</name>
<keyword evidence="1" id="KW-0472">Membrane</keyword>
<organism evidence="2 3">
    <name type="scientific">Sulfitobacter sediminis</name>
    <dbReference type="NCBI Taxonomy" id="3234186"/>
    <lineage>
        <taxon>Bacteria</taxon>
        <taxon>Pseudomonadati</taxon>
        <taxon>Pseudomonadota</taxon>
        <taxon>Alphaproteobacteria</taxon>
        <taxon>Rhodobacterales</taxon>
        <taxon>Roseobacteraceae</taxon>
        <taxon>Sulfitobacter</taxon>
    </lineage>
</organism>
<dbReference type="EMBL" id="JBFNXX010000005">
    <property type="protein sequence ID" value="MEW9919731.1"/>
    <property type="molecule type" value="Genomic_DNA"/>
</dbReference>
<keyword evidence="1" id="KW-1133">Transmembrane helix</keyword>
<keyword evidence="3" id="KW-1185">Reference proteome</keyword>
<sequence>MDRIEPDELSWAPVRRVFLRRVLIRSAMTFAALLAVVLLFAIFATLPAGWGLLGAAILTAGFAIEDLLRWRNARADLWQISDGHFLHDDIDGRLQVPLSEIADARHQFGGRVTVRLHSGQRIVMRYLPFPAETAAQLRAAAAPPPKRDPQ</sequence>
<evidence type="ECO:0000256" key="1">
    <source>
        <dbReference type="SAM" id="Phobius"/>
    </source>
</evidence>
<feature type="transmembrane region" description="Helical" evidence="1">
    <location>
        <begin position="22"/>
        <end position="44"/>
    </location>
</feature>
<dbReference type="RefSeq" id="WP_367877434.1">
    <property type="nucleotide sequence ID" value="NZ_JBFNXX010000005.1"/>
</dbReference>
<keyword evidence="1" id="KW-0812">Transmembrane</keyword>
<comment type="caution">
    <text evidence="2">The sequence shown here is derived from an EMBL/GenBank/DDBJ whole genome shotgun (WGS) entry which is preliminary data.</text>
</comment>
<evidence type="ECO:0008006" key="4">
    <source>
        <dbReference type="Google" id="ProtNLM"/>
    </source>
</evidence>
<feature type="transmembrane region" description="Helical" evidence="1">
    <location>
        <begin position="50"/>
        <end position="68"/>
    </location>
</feature>
<proteinExistence type="predicted"/>
<evidence type="ECO:0000313" key="3">
    <source>
        <dbReference type="Proteomes" id="UP001556098"/>
    </source>
</evidence>
<gene>
    <name evidence="2" type="ORF">AB2B41_08955</name>
</gene>
<dbReference type="Proteomes" id="UP001556098">
    <property type="component" value="Unassembled WGS sequence"/>
</dbReference>
<reference evidence="2 3" key="1">
    <citation type="submission" date="2024-07" db="EMBL/GenBank/DDBJ databases">
        <title>Marimonas sp.nov., isolated from tidal-flat sediment.</title>
        <authorList>
            <person name="Jayan J.N."/>
            <person name="Lee S.S."/>
        </authorList>
    </citation>
    <scope>NUCLEOTIDE SEQUENCE [LARGE SCALE GENOMIC DNA]</scope>
    <source>
        <strain evidence="2 3">MJW-29</strain>
    </source>
</reference>